<keyword evidence="1" id="KW-0472">Membrane</keyword>
<evidence type="ECO:0000313" key="3">
    <source>
        <dbReference type="Proteomes" id="UP000219338"/>
    </source>
</evidence>
<proteinExistence type="predicted"/>
<keyword evidence="1" id="KW-0812">Transmembrane</keyword>
<name>A0A284S2G5_ARMOS</name>
<dbReference type="OrthoDB" id="3253623at2759"/>
<sequence>MVKVACYCNSHQCGGSEKDARTARRHQEEDWAHNLLHVQAEEIHLQDDRIAEYIDNMMMGGESLNSTINLAGRMWSKEPVGTEIPHFRSSCYSTDADTSDSAAGESRASKPHFHDVPRRKRIAVAMDVLKNIAFTLDDLTFSLSAELIRLRSIKETSPDFPLTPFHDQTNELHARLERVISKEACVKMLKNDLEKTLADIDDQISRYRKTWQVSVLRLQEAKASASGVHYNTDQHFRPILSLMDSVTLLSVFMVISCHVILCVSRRGCAWILGMLCYIIQTVFLDFTSVSQMSPAHQNILADFPRDVRTPTAKFDLDSRSTVYAICPDPKCHRAHKPTFNISSPIPHYPKSCTRGCKQELCRIRKRNGYEIQVPLKPFIYFHMQEWLAELLSRKGLEEKMDDTWKTPVSQTSDMRDIFDGSILQEF</sequence>
<feature type="transmembrane region" description="Helical" evidence="1">
    <location>
        <begin position="239"/>
        <end position="261"/>
    </location>
</feature>
<evidence type="ECO:0000256" key="1">
    <source>
        <dbReference type="SAM" id="Phobius"/>
    </source>
</evidence>
<dbReference type="Proteomes" id="UP000219338">
    <property type="component" value="Unassembled WGS sequence"/>
</dbReference>
<dbReference type="EMBL" id="FUEG01000027">
    <property type="protein sequence ID" value="SJL15208.1"/>
    <property type="molecule type" value="Genomic_DNA"/>
</dbReference>
<accession>A0A284S2G5</accession>
<reference evidence="3" key="1">
    <citation type="journal article" date="2017" name="Nat. Ecol. Evol.">
        <title>Genome expansion and lineage-specific genetic innovations in the forest pathogenic fungi Armillaria.</title>
        <authorList>
            <person name="Sipos G."/>
            <person name="Prasanna A.N."/>
            <person name="Walter M.C."/>
            <person name="O'Connor E."/>
            <person name="Balint B."/>
            <person name="Krizsan K."/>
            <person name="Kiss B."/>
            <person name="Hess J."/>
            <person name="Varga T."/>
            <person name="Slot J."/>
            <person name="Riley R."/>
            <person name="Boka B."/>
            <person name="Rigling D."/>
            <person name="Barry K."/>
            <person name="Lee J."/>
            <person name="Mihaltcheva S."/>
            <person name="LaButti K."/>
            <person name="Lipzen A."/>
            <person name="Waldron R."/>
            <person name="Moloney N.M."/>
            <person name="Sperisen C."/>
            <person name="Kredics L."/>
            <person name="Vagvoelgyi C."/>
            <person name="Patrignani A."/>
            <person name="Fitzpatrick D."/>
            <person name="Nagy I."/>
            <person name="Doyle S."/>
            <person name="Anderson J.B."/>
            <person name="Grigoriev I.V."/>
            <person name="Gueldener U."/>
            <person name="Muensterkoetter M."/>
            <person name="Nagy L.G."/>
        </authorList>
    </citation>
    <scope>NUCLEOTIDE SEQUENCE [LARGE SCALE GENOMIC DNA]</scope>
    <source>
        <strain evidence="3">C18/9</strain>
    </source>
</reference>
<dbReference type="AlphaFoldDB" id="A0A284S2G5"/>
<feature type="transmembrane region" description="Helical" evidence="1">
    <location>
        <begin position="268"/>
        <end position="286"/>
    </location>
</feature>
<keyword evidence="3" id="KW-1185">Reference proteome</keyword>
<dbReference type="STRING" id="47428.A0A284S2G5"/>
<gene>
    <name evidence="2" type="ORF">ARMOST_18694</name>
</gene>
<evidence type="ECO:0000313" key="2">
    <source>
        <dbReference type="EMBL" id="SJL15208.1"/>
    </source>
</evidence>
<organism evidence="2 3">
    <name type="scientific">Armillaria ostoyae</name>
    <name type="common">Armillaria root rot fungus</name>
    <dbReference type="NCBI Taxonomy" id="47428"/>
    <lineage>
        <taxon>Eukaryota</taxon>
        <taxon>Fungi</taxon>
        <taxon>Dikarya</taxon>
        <taxon>Basidiomycota</taxon>
        <taxon>Agaricomycotina</taxon>
        <taxon>Agaricomycetes</taxon>
        <taxon>Agaricomycetidae</taxon>
        <taxon>Agaricales</taxon>
        <taxon>Marasmiineae</taxon>
        <taxon>Physalacriaceae</taxon>
        <taxon>Armillaria</taxon>
    </lineage>
</organism>
<keyword evidence="1" id="KW-1133">Transmembrane helix</keyword>
<protein>
    <submittedName>
        <fullName evidence="2">Uncharacterized protein</fullName>
    </submittedName>
</protein>